<dbReference type="InParanoid" id="A0LJ49"/>
<dbReference type="HOGENOM" id="CLU_032119_3_0_7"/>
<dbReference type="EMBL" id="CP000478">
    <property type="protein sequence ID" value="ABK17451.1"/>
    <property type="molecule type" value="Genomic_DNA"/>
</dbReference>
<evidence type="ECO:0000256" key="1">
    <source>
        <dbReference type="ARBA" id="ARBA00022603"/>
    </source>
</evidence>
<evidence type="ECO:0000256" key="3">
    <source>
        <dbReference type="SAM" id="MobiDB-lite"/>
    </source>
</evidence>
<proteinExistence type="predicted"/>
<dbReference type="CDD" id="cd11715">
    <property type="entry name" value="THUMP_AdoMetMT"/>
    <property type="match status" value="1"/>
</dbReference>
<organism evidence="6 7">
    <name type="scientific">Syntrophobacter fumaroxidans (strain DSM 10017 / MPOB)</name>
    <dbReference type="NCBI Taxonomy" id="335543"/>
    <lineage>
        <taxon>Bacteria</taxon>
        <taxon>Pseudomonadati</taxon>
        <taxon>Thermodesulfobacteriota</taxon>
        <taxon>Syntrophobacteria</taxon>
        <taxon>Syntrophobacterales</taxon>
        <taxon>Syntrophobacteraceae</taxon>
        <taxon>Syntrophobacter</taxon>
    </lineage>
</organism>
<dbReference type="SUPFAM" id="SSF53335">
    <property type="entry name" value="S-adenosyl-L-methionine-dependent methyltransferases"/>
    <property type="match status" value="1"/>
</dbReference>
<dbReference type="PANTHER" id="PTHR47313">
    <property type="entry name" value="RIBOSOMAL RNA LARGE SUBUNIT METHYLTRANSFERASE K/L"/>
    <property type="match status" value="1"/>
</dbReference>
<reference evidence="6 7" key="1">
    <citation type="submission" date="2006-10" db="EMBL/GenBank/DDBJ databases">
        <title>Complete sequence of Syntrophobacter fumaroxidans MPOB.</title>
        <authorList>
            <consortium name="US DOE Joint Genome Institute"/>
            <person name="Copeland A."/>
            <person name="Lucas S."/>
            <person name="Lapidus A."/>
            <person name="Barry K."/>
            <person name="Detter J.C."/>
            <person name="Glavina del Rio T."/>
            <person name="Hammon N."/>
            <person name="Israni S."/>
            <person name="Pitluck S."/>
            <person name="Goltsman E.G."/>
            <person name="Martinez M."/>
            <person name="Schmutz J."/>
            <person name="Larimer F."/>
            <person name="Land M."/>
            <person name="Hauser L."/>
            <person name="Kyrpides N."/>
            <person name="Kim E."/>
            <person name="Boone D.R."/>
            <person name="Brockman F."/>
            <person name="Culley D."/>
            <person name="Ferry J."/>
            <person name="Gunsalus R."/>
            <person name="McInerney M.J."/>
            <person name="Morrison M."/>
            <person name="Plugge C."/>
            <person name="Rohlin L."/>
            <person name="Scholten J."/>
            <person name="Sieber J."/>
            <person name="Stams A.J.M."/>
            <person name="Worm P."/>
            <person name="Henstra A.M."/>
            <person name="Richardson P."/>
        </authorList>
    </citation>
    <scope>NUCLEOTIDE SEQUENCE [LARGE SCALE GENOMIC DNA]</scope>
    <source>
        <strain evidence="7">DSM 10017 / MPOB</strain>
    </source>
</reference>
<feature type="region of interest" description="Disordered" evidence="3">
    <location>
        <begin position="153"/>
        <end position="174"/>
    </location>
</feature>
<dbReference type="Pfam" id="PF22020">
    <property type="entry name" value="RlmL_1st"/>
    <property type="match status" value="1"/>
</dbReference>
<dbReference type="Gene3D" id="3.40.50.150">
    <property type="entry name" value="Vaccinia Virus protein VP39"/>
    <property type="match status" value="1"/>
</dbReference>
<name>A0LJ49_SYNFM</name>
<dbReference type="InterPro" id="IPR002052">
    <property type="entry name" value="DNA_methylase_N6_adenine_CS"/>
</dbReference>
<dbReference type="InterPro" id="IPR000241">
    <property type="entry name" value="RlmKL-like_Mtase"/>
</dbReference>
<evidence type="ECO:0000313" key="6">
    <source>
        <dbReference type="EMBL" id="ABK17451.1"/>
    </source>
</evidence>
<dbReference type="GO" id="GO:0003676">
    <property type="term" value="F:nucleic acid binding"/>
    <property type="evidence" value="ECO:0007669"/>
    <property type="project" value="InterPro"/>
</dbReference>
<keyword evidence="7" id="KW-1185">Reference proteome</keyword>
<keyword evidence="1 6" id="KW-0489">Methyltransferase</keyword>
<dbReference type="CDD" id="cd02440">
    <property type="entry name" value="AdoMet_MTases"/>
    <property type="match status" value="1"/>
</dbReference>
<feature type="domain" description="Ribosomal RNA large subunit methyltransferase K/L-like methyltransferase" evidence="4">
    <location>
        <begin position="200"/>
        <end position="374"/>
    </location>
</feature>
<dbReference type="GO" id="GO:0070043">
    <property type="term" value="F:rRNA (guanine-N7-)-methyltransferase activity"/>
    <property type="evidence" value="ECO:0007669"/>
    <property type="project" value="TreeGrafter"/>
</dbReference>
<dbReference type="Gene3D" id="3.30.2130.30">
    <property type="match status" value="1"/>
</dbReference>
<gene>
    <name evidence="6" type="ordered locus">Sfum_1764</name>
</gene>
<protein>
    <submittedName>
        <fullName evidence="6">Putative RNA methylase</fullName>
    </submittedName>
</protein>
<dbReference type="AlphaFoldDB" id="A0LJ49"/>
<sequence length="411" mass="46647">MTETYTTEYLESKRYQRHIKRHVLAPVHRFAAVTPPELAALCRQEAEMAGFDVTGLSDAGVEFTGNFGACYEANLWLRTASRILCRLPAFRAGVREELFGKVSGIPWELWLNRSVPVRVETHVEHSRINHEGMVLETVLDGLRRRFREKGIVPPPEWDRSRGQPGSESDENSRKQRILVRLVRNHCELSLDTTGDHLHRRGYRMRHAGAPIRETLAAAILMKAGWNGNTPLVDGMCGAGTAAVEAALLARRMPPGLGRSFLFQSWPSYREKTWEFLLRKAREKMSAHPAAPIVALDRDPRALAVARENARKAHTEKEIIWREEDFFDFQPARMGLSEGLLILDPPYGKRLPGPDRGFHERLGAHLRRLYTGWRIAVLCPERGIAVTGIRAVRYWRIVHGGTSIYVAMARVE</sequence>
<evidence type="ECO:0000259" key="4">
    <source>
        <dbReference type="Pfam" id="PF01170"/>
    </source>
</evidence>
<evidence type="ECO:0000259" key="5">
    <source>
        <dbReference type="Pfam" id="PF22020"/>
    </source>
</evidence>
<dbReference type="eggNOG" id="COG0116">
    <property type="taxonomic scope" value="Bacteria"/>
</dbReference>
<dbReference type="Pfam" id="PF01170">
    <property type="entry name" value="UPF0020"/>
    <property type="match status" value="1"/>
</dbReference>
<dbReference type="STRING" id="335543.Sfum_1764"/>
<dbReference type="RefSeq" id="WP_011698621.1">
    <property type="nucleotide sequence ID" value="NC_008554.1"/>
</dbReference>
<accession>A0LJ49</accession>
<dbReference type="OrthoDB" id="9809404at2"/>
<dbReference type="PROSITE" id="PS00092">
    <property type="entry name" value="N6_MTASE"/>
    <property type="match status" value="1"/>
</dbReference>
<dbReference type="Proteomes" id="UP000001784">
    <property type="component" value="Chromosome"/>
</dbReference>
<dbReference type="InterPro" id="IPR029063">
    <property type="entry name" value="SAM-dependent_MTases_sf"/>
</dbReference>
<keyword evidence="2" id="KW-0808">Transferase</keyword>
<evidence type="ECO:0000313" key="7">
    <source>
        <dbReference type="Proteomes" id="UP000001784"/>
    </source>
</evidence>
<dbReference type="KEGG" id="sfu:Sfum_1764"/>
<evidence type="ECO:0000256" key="2">
    <source>
        <dbReference type="ARBA" id="ARBA00022679"/>
    </source>
</evidence>
<dbReference type="PANTHER" id="PTHR47313:SF1">
    <property type="entry name" value="RIBOSOMAL RNA LARGE SUBUNIT METHYLTRANSFERASE K_L"/>
    <property type="match status" value="1"/>
</dbReference>
<dbReference type="InterPro" id="IPR054170">
    <property type="entry name" value="RlmL_1st"/>
</dbReference>
<dbReference type="GO" id="GO:0008990">
    <property type="term" value="F:rRNA (guanine-N2-)-methyltransferase activity"/>
    <property type="evidence" value="ECO:0007669"/>
    <property type="project" value="TreeGrafter"/>
</dbReference>
<feature type="domain" description="RlmL ferredoxin-like" evidence="5">
    <location>
        <begin position="30"/>
        <end position="84"/>
    </location>
</feature>